<dbReference type="Pfam" id="PF01532">
    <property type="entry name" value="Glyco_hydro_47"/>
    <property type="match status" value="1"/>
</dbReference>
<dbReference type="InterPro" id="IPR012341">
    <property type="entry name" value="6hp_glycosidase-like_sf"/>
</dbReference>
<dbReference type="InterPro" id="IPR001382">
    <property type="entry name" value="Glyco_hydro_47"/>
</dbReference>
<accession>A0A0N0U7G7</accession>
<dbReference type="GO" id="GO:0000139">
    <property type="term" value="C:Golgi membrane"/>
    <property type="evidence" value="ECO:0007669"/>
    <property type="project" value="TreeGrafter"/>
</dbReference>
<gene>
    <name evidence="9" type="ORF">WN51_05499</name>
</gene>
<feature type="compositionally biased region" description="Basic and acidic residues" evidence="7">
    <location>
        <begin position="152"/>
        <end position="170"/>
    </location>
</feature>
<feature type="transmembrane region" description="Helical" evidence="8">
    <location>
        <begin position="96"/>
        <end position="115"/>
    </location>
</feature>
<dbReference type="GO" id="GO:0005783">
    <property type="term" value="C:endoplasmic reticulum"/>
    <property type="evidence" value="ECO:0007669"/>
    <property type="project" value="TreeGrafter"/>
</dbReference>
<keyword evidence="8" id="KW-1133">Transmembrane helix</keyword>
<proteinExistence type="inferred from homology"/>
<evidence type="ECO:0000256" key="2">
    <source>
        <dbReference type="ARBA" id="ARBA00004922"/>
    </source>
</evidence>
<dbReference type="PANTHER" id="PTHR11742:SF6">
    <property type="entry name" value="MANNOSYL-OLIGOSACCHARIDE ALPHA-1,2-MANNOSIDASE IA-RELATED"/>
    <property type="match status" value="1"/>
</dbReference>
<keyword evidence="8" id="KW-0472">Membrane</keyword>
<evidence type="ECO:0000256" key="7">
    <source>
        <dbReference type="SAM" id="MobiDB-lite"/>
    </source>
</evidence>
<dbReference type="EMBL" id="KQ435699">
    <property type="protein sequence ID" value="KOX80644.1"/>
    <property type="molecule type" value="Genomic_DNA"/>
</dbReference>
<dbReference type="OrthoDB" id="8118055at2759"/>
<name>A0A0N0U7G7_9HYME</name>
<dbReference type="InterPro" id="IPR050749">
    <property type="entry name" value="Glycosyl_Hydrolase_47"/>
</dbReference>
<dbReference type="GO" id="GO:0004571">
    <property type="term" value="F:mannosyl-oligosaccharide 1,2-alpha-mannosidase activity"/>
    <property type="evidence" value="ECO:0007669"/>
    <property type="project" value="InterPro"/>
</dbReference>
<evidence type="ECO:0000256" key="3">
    <source>
        <dbReference type="ARBA" id="ARBA00007658"/>
    </source>
</evidence>
<evidence type="ECO:0000256" key="6">
    <source>
        <dbReference type="RuleBase" id="RU361193"/>
    </source>
</evidence>
<dbReference type="GO" id="GO:0005975">
    <property type="term" value="P:carbohydrate metabolic process"/>
    <property type="evidence" value="ECO:0007669"/>
    <property type="project" value="InterPro"/>
</dbReference>
<dbReference type="PRINTS" id="PR00747">
    <property type="entry name" value="GLYHDRLASE47"/>
</dbReference>
<dbReference type="PANTHER" id="PTHR11742">
    <property type="entry name" value="MANNOSYL-OLIGOSACCHARIDE ALPHA-1,2-MANNOSIDASE-RELATED"/>
    <property type="match status" value="1"/>
</dbReference>
<feature type="region of interest" description="Disordered" evidence="7">
    <location>
        <begin position="131"/>
        <end position="199"/>
    </location>
</feature>
<keyword evidence="4 6" id="KW-0378">Hydrolase</keyword>
<evidence type="ECO:0000256" key="8">
    <source>
        <dbReference type="SAM" id="Phobius"/>
    </source>
</evidence>
<organism evidence="9 10">
    <name type="scientific">Melipona quadrifasciata</name>
    <dbReference type="NCBI Taxonomy" id="166423"/>
    <lineage>
        <taxon>Eukaryota</taxon>
        <taxon>Metazoa</taxon>
        <taxon>Ecdysozoa</taxon>
        <taxon>Arthropoda</taxon>
        <taxon>Hexapoda</taxon>
        <taxon>Insecta</taxon>
        <taxon>Pterygota</taxon>
        <taxon>Neoptera</taxon>
        <taxon>Endopterygota</taxon>
        <taxon>Hymenoptera</taxon>
        <taxon>Apocrita</taxon>
        <taxon>Aculeata</taxon>
        <taxon>Apoidea</taxon>
        <taxon>Anthophila</taxon>
        <taxon>Apidae</taxon>
        <taxon>Melipona</taxon>
    </lineage>
</organism>
<evidence type="ECO:0000313" key="9">
    <source>
        <dbReference type="EMBL" id="KOX80644.1"/>
    </source>
</evidence>
<comment type="cofactor">
    <cofactor evidence="1">
        <name>Ca(2+)</name>
        <dbReference type="ChEBI" id="CHEBI:29108"/>
    </cofactor>
</comment>
<evidence type="ECO:0000313" key="10">
    <source>
        <dbReference type="Proteomes" id="UP000053105"/>
    </source>
</evidence>
<evidence type="ECO:0000256" key="1">
    <source>
        <dbReference type="ARBA" id="ARBA00001913"/>
    </source>
</evidence>
<feature type="compositionally biased region" description="Polar residues" evidence="7">
    <location>
        <begin position="135"/>
        <end position="148"/>
    </location>
</feature>
<dbReference type="InterPro" id="IPR036026">
    <property type="entry name" value="Seven-hairpin_glycosidases"/>
</dbReference>
<dbReference type="AlphaFoldDB" id="A0A0N0U7G7"/>
<dbReference type="SUPFAM" id="SSF48225">
    <property type="entry name" value="Seven-hairpin glycosidases"/>
    <property type="match status" value="1"/>
</dbReference>
<keyword evidence="5" id="KW-1015">Disulfide bond</keyword>
<keyword evidence="8" id="KW-0812">Transmembrane</keyword>
<comment type="similarity">
    <text evidence="3 6">Belongs to the glycosyl hydrolase 47 family.</text>
</comment>
<evidence type="ECO:0000256" key="5">
    <source>
        <dbReference type="ARBA" id="ARBA00023157"/>
    </source>
</evidence>
<evidence type="ECO:0000256" key="4">
    <source>
        <dbReference type="ARBA" id="ARBA00022801"/>
    </source>
</evidence>
<keyword evidence="6" id="KW-0326">Glycosidase</keyword>
<dbReference type="STRING" id="166423.A0A0N0U7G7"/>
<dbReference type="Proteomes" id="UP000053105">
    <property type="component" value="Unassembled WGS sequence"/>
</dbReference>
<reference evidence="9 10" key="1">
    <citation type="submission" date="2015-07" db="EMBL/GenBank/DDBJ databases">
        <title>The genome of Melipona quadrifasciata.</title>
        <authorList>
            <person name="Pan H."/>
            <person name="Kapheim K."/>
        </authorList>
    </citation>
    <scope>NUCLEOTIDE SEQUENCE [LARGE SCALE GENOMIC DNA]</scope>
    <source>
        <strain evidence="9">0111107301</strain>
        <tissue evidence="9">Whole body</tissue>
    </source>
</reference>
<dbReference type="EC" id="3.2.1.-" evidence="6"/>
<dbReference type="GO" id="GO:0005509">
    <property type="term" value="F:calcium ion binding"/>
    <property type="evidence" value="ECO:0007669"/>
    <property type="project" value="InterPro"/>
</dbReference>
<comment type="pathway">
    <text evidence="2">Protein modification; protein glycosylation.</text>
</comment>
<keyword evidence="10" id="KW-1185">Reference proteome</keyword>
<dbReference type="Gene3D" id="1.50.10.10">
    <property type="match status" value="1"/>
</dbReference>
<protein>
    <recommendedName>
        <fullName evidence="6">alpha-1,2-Mannosidase</fullName>
        <ecNumber evidence="6">3.2.1.-</ecNumber>
    </recommendedName>
</protein>
<sequence length="586" mass="66672">MRSGVTKTISPRNNPRYPSDEAMISYRRVQKKKKATNYCIEFGHSLWSANQLPAQGPDVNIVARSSANTSGTTSETPGGLWECSKCLDEMRLMQRLAVSGLLSVILIVLLTGTFVTRRDLANAVERGVAPEELNEQQLNPAWVQSNVVPGQDEPKPEDKDRRVDFKHKQAEPSAVGPPPVSLPGPYVIKPPNPPLDDVTNQRREKIKECILVQKSWDKYHVCDNESGTNHSARHKIAVAAYETKCSRSNKLVRTKRSNLPLKSPPADYCRLDQKVLAMNLIHFMNRLDLEGEDKKNEYDRALLVKEESFFVVSFAFLLSTLPYNFYVHAYIGALDDDGIVGYLSIKGVVVPRQSTMYLKRIVSYCSIAQNVILLGISQRFTAGETNSIARCMNSTWRPLASEWNIYRKKENIPGPCQNVTRKLGKKLYSLTWEMMFDQCLHFWRGALEAIGIELDRVTRNIPFPQNQLDSWENRLETGERKKGQDRVFAFARFSFKTDRPNRLFFCVLCTQMMKHGWDNYVRYAWGKNELRPISKRGHSASIFGASNMGATIVDGLDTLYIMGLHDEFKQGRDWIAENLDFDIVST</sequence>
<feature type="compositionally biased region" description="Pro residues" evidence="7">
    <location>
        <begin position="175"/>
        <end position="194"/>
    </location>
</feature>